<dbReference type="PANTHER" id="PTHR22589:SF103">
    <property type="entry name" value="CARNITINE O-ACETYL-TRANSFERASE, ISOFORM A-RELATED"/>
    <property type="match status" value="1"/>
</dbReference>
<dbReference type="Gene3D" id="3.30.559.10">
    <property type="entry name" value="Chloramphenicol acetyltransferase-like domain"/>
    <property type="match status" value="1"/>
</dbReference>
<dbReference type="PROSITE" id="PS00439">
    <property type="entry name" value="ACYLTRANSF_C_1"/>
    <property type="match status" value="1"/>
</dbReference>
<dbReference type="InterPro" id="IPR000542">
    <property type="entry name" value="Carn_acyl_trans"/>
</dbReference>
<evidence type="ECO:0000313" key="6">
    <source>
        <dbReference type="Proteomes" id="UP000515163"/>
    </source>
</evidence>
<dbReference type="FunCoup" id="A0A6P8HKE6">
    <property type="interactions" value="1114"/>
</dbReference>
<dbReference type="KEGG" id="aten:116290208"/>
<organism evidence="6 7">
    <name type="scientific">Actinia tenebrosa</name>
    <name type="common">Australian red waratah sea anemone</name>
    <dbReference type="NCBI Taxonomy" id="6105"/>
    <lineage>
        <taxon>Eukaryota</taxon>
        <taxon>Metazoa</taxon>
        <taxon>Cnidaria</taxon>
        <taxon>Anthozoa</taxon>
        <taxon>Hexacorallia</taxon>
        <taxon>Actiniaria</taxon>
        <taxon>Actiniidae</taxon>
        <taxon>Actinia</taxon>
    </lineage>
</organism>
<evidence type="ECO:0000256" key="4">
    <source>
        <dbReference type="PIRSR" id="PIRSR600542-1"/>
    </source>
</evidence>
<evidence type="ECO:0000259" key="5">
    <source>
        <dbReference type="Pfam" id="PF00755"/>
    </source>
</evidence>
<feature type="active site" description="Proton acceptor" evidence="4">
    <location>
        <position position="367"/>
    </location>
</feature>
<evidence type="ECO:0000256" key="1">
    <source>
        <dbReference type="ARBA" id="ARBA00005232"/>
    </source>
</evidence>
<protein>
    <submittedName>
        <fullName evidence="7">Carnitine O-acetyltransferase-like</fullName>
    </submittedName>
</protein>
<dbReference type="InParanoid" id="A0A6P8HKE6"/>
<dbReference type="AlphaFoldDB" id="A0A6P8HKE6"/>
<dbReference type="InterPro" id="IPR039551">
    <property type="entry name" value="Cho/carn_acyl_trans"/>
</dbReference>
<evidence type="ECO:0000256" key="3">
    <source>
        <dbReference type="ARBA" id="ARBA00023315"/>
    </source>
</evidence>
<accession>A0A6P8HKE6</accession>
<dbReference type="OrthoDB" id="240216at2759"/>
<dbReference type="Gene3D" id="3.30.559.70">
    <property type="entry name" value="Choline/Carnitine o-acyltransferase, domain 2"/>
    <property type="match status" value="1"/>
</dbReference>
<keyword evidence="6" id="KW-1185">Reference proteome</keyword>
<dbReference type="PANTHER" id="PTHR22589">
    <property type="entry name" value="CARNITINE O-ACYLTRANSFERASE"/>
    <property type="match status" value="1"/>
</dbReference>
<proteinExistence type="inferred from homology"/>
<dbReference type="GO" id="GO:0016746">
    <property type="term" value="F:acyltransferase activity"/>
    <property type="evidence" value="ECO:0007669"/>
    <property type="project" value="UniProtKB-KW"/>
</dbReference>
<dbReference type="Proteomes" id="UP000515163">
    <property type="component" value="Unplaced"/>
</dbReference>
<dbReference type="InterPro" id="IPR023213">
    <property type="entry name" value="CAT-like_dom_sf"/>
</dbReference>
<gene>
    <name evidence="7" type="primary">LOC116290208</name>
</gene>
<reference evidence="7" key="1">
    <citation type="submission" date="2025-08" db="UniProtKB">
        <authorList>
            <consortium name="RefSeq"/>
        </authorList>
    </citation>
    <scope>IDENTIFICATION</scope>
    <source>
        <tissue evidence="7">Tentacle</tissue>
    </source>
</reference>
<keyword evidence="3" id="KW-0012">Acyltransferase</keyword>
<name>A0A6P8HKE6_ACTTE</name>
<dbReference type="RefSeq" id="XP_031553075.1">
    <property type="nucleotide sequence ID" value="XM_031697215.1"/>
</dbReference>
<evidence type="ECO:0000256" key="2">
    <source>
        <dbReference type="ARBA" id="ARBA00022679"/>
    </source>
</evidence>
<dbReference type="InterPro" id="IPR042231">
    <property type="entry name" value="Cho/carn_acyl_trans_2"/>
</dbReference>
<feature type="domain" description="Choline/carnitine acyltransferase" evidence="5">
    <location>
        <begin position="59"/>
        <end position="634"/>
    </location>
</feature>
<evidence type="ECO:0000313" key="7">
    <source>
        <dbReference type="RefSeq" id="XP_031553075.1"/>
    </source>
</evidence>
<comment type="similarity">
    <text evidence="1">Belongs to the carnitine/choline acetyltransferase family.</text>
</comment>
<dbReference type="SUPFAM" id="SSF52777">
    <property type="entry name" value="CoA-dependent acyltransferases"/>
    <property type="match status" value="2"/>
</dbReference>
<keyword evidence="2" id="KW-0808">Transferase</keyword>
<dbReference type="Pfam" id="PF00755">
    <property type="entry name" value="Carn_acyltransf"/>
    <property type="match status" value="1"/>
</dbReference>
<dbReference type="GeneID" id="116290208"/>
<sequence>MISCFRFCNKAHMLGIISKQLLKDTVTMPRLILSNTAKVIPRRYMYHSMKALEDSLPRLPVPSLQQTMDKYLQAVKPLVDEDDYKNTKTLVEEFRKPGGVGEKLQERLLERAKFTDNWLAQWWDDKGYLEQRVPLVVYFSPAATFPKENFTESLSYLKYTARLISNALKFKEEIDSETISVDMAGKDPLSMVQYKLLFGGTRKPHASKDEFVLAPIEKSRHIIVAHRNQFYSMEVYYPNGKPLNEGDLMAQLMVIVRNNDPLEEPVGVLGTTDRTTWAHERKTLEKDKINRSSLDIIDSGLFVICLDKPPVPSTQAPSIMEDATHSISARQCLHGDGVESNSLNRWVDKTNNFCISEDGHVGCLYEHTPAEGPTIARVWEYTVANRHGYESISPSNSISHLTPPIKLKWKIRSSTKEAIKKAKYQLESLVRDLDVRCFKFDHYGKDFIKKHKLSPDAWIQISFQLTHYRLHGQLGPAYETGATRKFKLGRTETIRSASVPTLEFVQSMANPSCSNAERLSFMRAAINAHTTYTKEAINGQGIDRHLLGLKLIALESGMNVPELFMDSTYAYSLHFKISTSQVPFKEETYLLFGPAVPDGYGICYNPGLKKLMFGVTTYNSNPTTNSGHFASCLQRSLDDMQLLVSKSKL</sequence>